<keyword evidence="3" id="KW-1185">Reference proteome</keyword>
<dbReference type="EMBL" id="FMTT01000025">
    <property type="protein sequence ID" value="SCW65958.1"/>
    <property type="molecule type" value="Genomic_DNA"/>
</dbReference>
<evidence type="ECO:0000256" key="1">
    <source>
        <dbReference type="SAM" id="Phobius"/>
    </source>
</evidence>
<dbReference type="AlphaFoldDB" id="A0A1G4SAA3"/>
<protein>
    <submittedName>
        <fullName evidence="2">Uncharacterized protein</fullName>
    </submittedName>
</protein>
<keyword evidence="1" id="KW-0812">Transmembrane</keyword>
<gene>
    <name evidence="2" type="ORF">SAMN04487970_102562</name>
</gene>
<feature type="transmembrane region" description="Helical" evidence="1">
    <location>
        <begin position="29"/>
        <end position="50"/>
    </location>
</feature>
<evidence type="ECO:0000313" key="3">
    <source>
        <dbReference type="Proteomes" id="UP000198601"/>
    </source>
</evidence>
<reference evidence="3" key="1">
    <citation type="submission" date="2016-10" db="EMBL/GenBank/DDBJ databases">
        <authorList>
            <person name="Varghese N."/>
            <person name="Submissions S."/>
        </authorList>
    </citation>
    <scope>NUCLEOTIDE SEQUENCE [LARGE SCALE GENOMIC DNA]</scope>
    <source>
        <strain evidence="3">CGMCC 1.8946</strain>
    </source>
</reference>
<name>A0A1G4SAA3_9BACL</name>
<organism evidence="2 3">
    <name type="scientific">Paenibacillus tianmuensis</name>
    <dbReference type="NCBI Taxonomy" id="624147"/>
    <lineage>
        <taxon>Bacteria</taxon>
        <taxon>Bacillati</taxon>
        <taxon>Bacillota</taxon>
        <taxon>Bacilli</taxon>
        <taxon>Bacillales</taxon>
        <taxon>Paenibacillaceae</taxon>
        <taxon>Paenibacillus</taxon>
    </lineage>
</organism>
<sequence>MRDDAGSVWRTKLLENQSLFIECGTKGSALTYFVGAEITVIVVSAFVSGASTRQIRHE</sequence>
<accession>A0A1G4SAA3</accession>
<keyword evidence="1" id="KW-1133">Transmembrane helix</keyword>
<dbReference type="Proteomes" id="UP000198601">
    <property type="component" value="Unassembled WGS sequence"/>
</dbReference>
<evidence type="ECO:0000313" key="2">
    <source>
        <dbReference type="EMBL" id="SCW65958.1"/>
    </source>
</evidence>
<proteinExistence type="predicted"/>
<keyword evidence="1" id="KW-0472">Membrane</keyword>